<comment type="caution">
    <text evidence="2">The sequence shown here is derived from an EMBL/GenBank/DDBJ whole genome shotgun (WGS) entry which is preliminary data.</text>
</comment>
<dbReference type="GeneID" id="93506351"/>
<organism evidence="2 3">
    <name type="scientific">Nocardia carnea</name>
    <dbReference type="NCBI Taxonomy" id="37328"/>
    <lineage>
        <taxon>Bacteria</taxon>
        <taxon>Bacillati</taxon>
        <taxon>Actinomycetota</taxon>
        <taxon>Actinomycetes</taxon>
        <taxon>Mycobacteriales</taxon>
        <taxon>Nocardiaceae</taxon>
        <taxon>Nocardia</taxon>
    </lineage>
</organism>
<gene>
    <name evidence="2" type="ORF">ACH4WX_01580</name>
</gene>
<evidence type="ECO:0000313" key="3">
    <source>
        <dbReference type="Proteomes" id="UP001611263"/>
    </source>
</evidence>
<dbReference type="SUPFAM" id="SSF53474">
    <property type="entry name" value="alpha/beta-Hydrolases"/>
    <property type="match status" value="1"/>
</dbReference>
<dbReference type="Proteomes" id="UP001611263">
    <property type="component" value="Unassembled WGS sequence"/>
</dbReference>
<dbReference type="Gene3D" id="3.40.50.1820">
    <property type="entry name" value="alpha/beta hydrolase"/>
    <property type="match status" value="1"/>
</dbReference>
<dbReference type="InterPro" id="IPR050266">
    <property type="entry name" value="AB_hydrolase_sf"/>
</dbReference>
<reference evidence="2 3" key="1">
    <citation type="submission" date="2024-10" db="EMBL/GenBank/DDBJ databases">
        <title>The Natural Products Discovery Center: Release of the First 8490 Sequenced Strains for Exploring Actinobacteria Biosynthetic Diversity.</title>
        <authorList>
            <person name="Kalkreuter E."/>
            <person name="Kautsar S.A."/>
            <person name="Yang D."/>
            <person name="Bader C.D."/>
            <person name="Teijaro C.N."/>
            <person name="Fluegel L."/>
            <person name="Davis C.M."/>
            <person name="Simpson J.R."/>
            <person name="Lauterbach L."/>
            <person name="Steele A.D."/>
            <person name="Gui C."/>
            <person name="Meng S."/>
            <person name="Li G."/>
            <person name="Viehrig K."/>
            <person name="Ye F."/>
            <person name="Su P."/>
            <person name="Kiefer A.F."/>
            <person name="Nichols A."/>
            <person name="Cepeda A.J."/>
            <person name="Yan W."/>
            <person name="Fan B."/>
            <person name="Jiang Y."/>
            <person name="Adhikari A."/>
            <person name="Zheng C.-J."/>
            <person name="Schuster L."/>
            <person name="Cowan T.M."/>
            <person name="Smanski M.J."/>
            <person name="Chevrette M.G."/>
            <person name="De Carvalho L.P.S."/>
            <person name="Shen B."/>
        </authorList>
    </citation>
    <scope>NUCLEOTIDE SEQUENCE [LARGE SCALE GENOMIC DNA]</scope>
    <source>
        <strain evidence="2 3">NPDC020568</strain>
    </source>
</reference>
<sequence length="242" mass="25822">MTLPVVLIHGIRLSGRCWTGVIDEMAPERPVVTVDLPGHGLRRGEPFTMSTAVAAVRTAVEEVGGRALLVGHSLGGYVGIAAAAELGEQAAGVVVAGSTGVPDKASMGPFRLAHRFLSSRPDGGERLSNRMFEAVLPPEVAHAIGQGGIATEIIPDALQALGQFDPLAELGRYRGPVWLINGSRDHFRAHEHRFAAATPRTRLLVVPRAGHYLPLAEPNRFARLVRDIADSCDTDAARDRAR</sequence>
<dbReference type="GO" id="GO:0016787">
    <property type="term" value="F:hydrolase activity"/>
    <property type="evidence" value="ECO:0007669"/>
    <property type="project" value="UniProtKB-KW"/>
</dbReference>
<accession>A0ABW7TED2</accession>
<evidence type="ECO:0000259" key="1">
    <source>
        <dbReference type="Pfam" id="PF12697"/>
    </source>
</evidence>
<keyword evidence="3" id="KW-1185">Reference proteome</keyword>
<name>A0ABW7TED2_9NOCA</name>
<dbReference type="Pfam" id="PF12697">
    <property type="entry name" value="Abhydrolase_6"/>
    <property type="match status" value="1"/>
</dbReference>
<dbReference type="EMBL" id="JBIRUQ010000001">
    <property type="protein sequence ID" value="MFI1459393.1"/>
    <property type="molecule type" value="Genomic_DNA"/>
</dbReference>
<dbReference type="InterPro" id="IPR029058">
    <property type="entry name" value="AB_hydrolase_fold"/>
</dbReference>
<dbReference type="InterPro" id="IPR000073">
    <property type="entry name" value="AB_hydrolase_1"/>
</dbReference>
<feature type="domain" description="AB hydrolase-1" evidence="1">
    <location>
        <begin position="5"/>
        <end position="223"/>
    </location>
</feature>
<protein>
    <submittedName>
        <fullName evidence="2">Alpha/beta fold hydrolase</fullName>
    </submittedName>
</protein>
<proteinExistence type="predicted"/>
<dbReference type="RefSeq" id="WP_033242168.1">
    <property type="nucleotide sequence ID" value="NZ_JBIRUQ010000001.1"/>
</dbReference>
<evidence type="ECO:0000313" key="2">
    <source>
        <dbReference type="EMBL" id="MFI1459393.1"/>
    </source>
</evidence>
<dbReference type="PANTHER" id="PTHR43798">
    <property type="entry name" value="MONOACYLGLYCEROL LIPASE"/>
    <property type="match status" value="1"/>
</dbReference>
<keyword evidence="2" id="KW-0378">Hydrolase</keyword>